<dbReference type="EMBL" id="HG917869">
    <property type="protein sequence ID" value="CDM69896.1"/>
    <property type="molecule type" value="Genomic_DNA"/>
</dbReference>
<proteinExistence type="predicted"/>
<feature type="domain" description="CN hydrolase" evidence="2">
    <location>
        <begin position="14"/>
        <end position="232"/>
    </location>
</feature>
<sequence>MRIFALELNNDIKGIQNRKQYIESLIAKLPSPDLVVLPELAICSYMASQDIWQYADDCGKDTAVWATEISRKYNTYIGVGYLDKENGDYYNRYMIAGQKGVCGTVTKSEGEAAVFKRGWFENTISTPFGNVGIAICYDSKRKHFYESVKTKELSLIIFPHGCPADPKKSKEEIENNDFFCTTYMKAFDIPVVYVNSKGKLEYMPGIMGRMMAEAGFMMNGKSKIYAPSGKSIEVDVAEVIAMDISLSSKKIKNNIHFYGDDLVKGNWLFRQFVLKPDTKAGIKEYYTNR</sequence>
<dbReference type="STRING" id="1216932.CM240_2779"/>
<dbReference type="AlphaFoldDB" id="W6RZ52"/>
<dbReference type="PANTHER" id="PTHR43674:SF2">
    <property type="entry name" value="BETA-UREIDOPROPIONASE"/>
    <property type="match status" value="1"/>
</dbReference>
<dbReference type="OrthoDB" id="9811121at2"/>
<dbReference type="Pfam" id="PF00795">
    <property type="entry name" value="CN_hydrolase"/>
    <property type="match status" value="1"/>
</dbReference>
<dbReference type="GO" id="GO:0016811">
    <property type="term" value="F:hydrolase activity, acting on carbon-nitrogen (but not peptide) bonds, in linear amides"/>
    <property type="evidence" value="ECO:0007669"/>
    <property type="project" value="UniProtKB-ARBA"/>
</dbReference>
<name>W6RZ52_9CLOT</name>
<dbReference type="CDD" id="cd07197">
    <property type="entry name" value="nitrilase"/>
    <property type="match status" value="1"/>
</dbReference>
<dbReference type="PANTHER" id="PTHR43674">
    <property type="entry name" value="NITRILASE C965.09-RELATED"/>
    <property type="match status" value="1"/>
</dbReference>
<dbReference type="InterPro" id="IPR036526">
    <property type="entry name" value="C-N_Hydrolase_sf"/>
</dbReference>
<evidence type="ECO:0000313" key="3">
    <source>
        <dbReference type="EMBL" id="CDM69896.1"/>
    </source>
</evidence>
<dbReference type="InterPro" id="IPR050345">
    <property type="entry name" value="Aliph_Amidase/BUP"/>
</dbReference>
<keyword evidence="1" id="KW-0378">Hydrolase</keyword>
<dbReference type="Proteomes" id="UP000019426">
    <property type="component" value="Chromosome M2/40_rep2"/>
</dbReference>
<reference evidence="3 4" key="1">
    <citation type="submission" date="2013-11" db="EMBL/GenBank/DDBJ databases">
        <title>Complete genome sequence of Clostridum sp. M2/40.</title>
        <authorList>
            <person name="Wibberg D."/>
            <person name="Puehler A."/>
            <person name="Schlueter A."/>
        </authorList>
    </citation>
    <scope>NUCLEOTIDE SEQUENCE [LARGE SCALE GENOMIC DNA]</scope>
    <source>
        <strain evidence="4">M2/40</strain>
    </source>
</reference>
<dbReference type="KEGG" id="clt:CM240_2779"/>
<dbReference type="eggNOG" id="COG0388">
    <property type="taxonomic scope" value="Bacteria"/>
</dbReference>
<dbReference type="InterPro" id="IPR003010">
    <property type="entry name" value="C-N_Hydrolase"/>
</dbReference>
<dbReference type="HOGENOM" id="CLU_942352_0_0_9"/>
<dbReference type="PATRIC" id="fig|1216932.3.peg.2742"/>
<dbReference type="RefSeq" id="WP_044040085.1">
    <property type="nucleotide sequence ID" value="NZ_HG917869.1"/>
</dbReference>
<keyword evidence="4" id="KW-1185">Reference proteome</keyword>
<evidence type="ECO:0000313" key="4">
    <source>
        <dbReference type="Proteomes" id="UP000019426"/>
    </source>
</evidence>
<dbReference type="SUPFAM" id="SSF56317">
    <property type="entry name" value="Carbon-nitrogen hydrolase"/>
    <property type="match status" value="1"/>
</dbReference>
<organism evidence="3 4">
    <name type="scientific">Clostridium bornimense</name>
    <dbReference type="NCBI Taxonomy" id="1216932"/>
    <lineage>
        <taxon>Bacteria</taxon>
        <taxon>Bacillati</taxon>
        <taxon>Bacillota</taxon>
        <taxon>Clostridia</taxon>
        <taxon>Eubacteriales</taxon>
        <taxon>Clostridiaceae</taxon>
        <taxon>Clostridium</taxon>
    </lineage>
</organism>
<accession>W6RZ52</accession>
<protein>
    <recommendedName>
        <fullName evidence="2">CN hydrolase domain-containing protein</fullName>
    </recommendedName>
</protein>
<evidence type="ECO:0000256" key="1">
    <source>
        <dbReference type="ARBA" id="ARBA00022801"/>
    </source>
</evidence>
<evidence type="ECO:0000259" key="2">
    <source>
        <dbReference type="Pfam" id="PF00795"/>
    </source>
</evidence>
<gene>
    <name evidence="3" type="ORF">CM240_2779</name>
</gene>
<dbReference type="Gene3D" id="3.60.110.10">
    <property type="entry name" value="Carbon-nitrogen hydrolase"/>
    <property type="match status" value="1"/>
</dbReference>